<organism evidence="2 3">
    <name type="scientific">Glossina pallidipes</name>
    <name type="common">Tsetse fly</name>
    <dbReference type="NCBI Taxonomy" id="7398"/>
    <lineage>
        <taxon>Eukaryota</taxon>
        <taxon>Metazoa</taxon>
        <taxon>Ecdysozoa</taxon>
        <taxon>Arthropoda</taxon>
        <taxon>Hexapoda</taxon>
        <taxon>Insecta</taxon>
        <taxon>Pterygota</taxon>
        <taxon>Neoptera</taxon>
        <taxon>Endopterygota</taxon>
        <taxon>Diptera</taxon>
        <taxon>Brachycera</taxon>
        <taxon>Muscomorpha</taxon>
        <taxon>Hippoboscoidea</taxon>
        <taxon>Glossinidae</taxon>
        <taxon>Glossina</taxon>
    </lineage>
</organism>
<sequence length="146" mass="15126">MFDACEFLKIMTSPRTDKKYSTRSVACEPSSTGPLQIDIPNLETGLPPIDGSAGVPPIELLSVDLVDLASPNPAVSEKGWGLSCDLALRKGKEVTGTLRLPKVSYAKTVKSSRVITPASFGGSGPSTVSAPLDASTSVAPLVEPNG</sequence>
<feature type="compositionally biased region" description="Polar residues" evidence="1">
    <location>
        <begin position="125"/>
        <end position="138"/>
    </location>
</feature>
<evidence type="ECO:0000313" key="2">
    <source>
        <dbReference type="EnsemblMetazoa" id="GPAI040877-PA"/>
    </source>
</evidence>
<dbReference type="EnsemblMetazoa" id="GPAI040877-RA">
    <property type="protein sequence ID" value="GPAI040877-PA"/>
    <property type="gene ID" value="GPAI040877"/>
</dbReference>
<name>A0A1B0AC79_GLOPL</name>
<proteinExistence type="predicted"/>
<evidence type="ECO:0000256" key="1">
    <source>
        <dbReference type="SAM" id="MobiDB-lite"/>
    </source>
</evidence>
<reference evidence="3" key="1">
    <citation type="submission" date="2014-03" db="EMBL/GenBank/DDBJ databases">
        <authorList>
            <person name="Aksoy S."/>
            <person name="Warren W."/>
            <person name="Wilson R.K."/>
        </authorList>
    </citation>
    <scope>NUCLEOTIDE SEQUENCE [LARGE SCALE GENOMIC DNA]</scope>
    <source>
        <strain evidence="3">IAEA</strain>
    </source>
</reference>
<accession>A0A1B0AC79</accession>
<dbReference type="Proteomes" id="UP000092445">
    <property type="component" value="Unassembled WGS sequence"/>
</dbReference>
<feature type="region of interest" description="Disordered" evidence="1">
    <location>
        <begin position="115"/>
        <end position="146"/>
    </location>
</feature>
<evidence type="ECO:0000313" key="3">
    <source>
        <dbReference type="Proteomes" id="UP000092445"/>
    </source>
</evidence>
<reference evidence="2" key="2">
    <citation type="submission" date="2020-05" db="UniProtKB">
        <authorList>
            <consortium name="EnsemblMetazoa"/>
        </authorList>
    </citation>
    <scope>IDENTIFICATION</scope>
    <source>
        <strain evidence="2">IAEA</strain>
    </source>
</reference>
<keyword evidence="3" id="KW-1185">Reference proteome</keyword>
<dbReference type="VEuPathDB" id="VectorBase:GPAI040877"/>
<protein>
    <submittedName>
        <fullName evidence="2">Uncharacterized protein</fullName>
    </submittedName>
</protein>
<dbReference type="AlphaFoldDB" id="A0A1B0AC79"/>